<name>A0A318KVR6_9NEIS</name>
<accession>A0A318KVR6</accession>
<keyword evidence="2" id="KW-1185">Reference proteome</keyword>
<comment type="caution">
    <text evidence="1">The sequence shown here is derived from an EMBL/GenBank/DDBJ whole genome shotgun (WGS) entry which is preliminary data.</text>
</comment>
<gene>
    <name evidence="1" type="ORF">DFR34_1031</name>
</gene>
<sequence length="48" mass="5229">MLSVAHHTQRSAPGEACGRRQYKQYGKAAQRRQAGLVSGAYCGIIPVR</sequence>
<proteinExistence type="predicted"/>
<reference evidence="1 2" key="1">
    <citation type="submission" date="2018-05" db="EMBL/GenBank/DDBJ databases">
        <title>Genomic Encyclopedia of Type Strains, Phase IV (KMG-IV): sequencing the most valuable type-strain genomes for metagenomic binning, comparative biology and taxonomic classification.</title>
        <authorList>
            <person name="Goeker M."/>
        </authorList>
    </citation>
    <scope>NUCLEOTIDE SEQUENCE [LARGE SCALE GENOMIC DNA]</scope>
    <source>
        <strain evidence="1 2">DSM 29661</strain>
    </source>
</reference>
<protein>
    <submittedName>
        <fullName evidence="1">Uncharacterized protein</fullName>
    </submittedName>
</protein>
<dbReference type="Proteomes" id="UP000247555">
    <property type="component" value="Unassembled WGS sequence"/>
</dbReference>
<dbReference type="AlphaFoldDB" id="A0A318KVR6"/>
<dbReference type="EMBL" id="QJKI01000003">
    <property type="protein sequence ID" value="PXX80662.1"/>
    <property type="molecule type" value="Genomic_DNA"/>
</dbReference>
<evidence type="ECO:0000313" key="1">
    <source>
        <dbReference type="EMBL" id="PXX80662.1"/>
    </source>
</evidence>
<organism evidence="1 2">
    <name type="scientific">Rivihabitans pingtungensis</name>
    <dbReference type="NCBI Taxonomy" id="1054498"/>
    <lineage>
        <taxon>Bacteria</taxon>
        <taxon>Pseudomonadati</taxon>
        <taxon>Pseudomonadota</taxon>
        <taxon>Betaproteobacteria</taxon>
        <taxon>Neisseriales</taxon>
        <taxon>Aquaspirillaceae</taxon>
        <taxon>Rivihabitans</taxon>
    </lineage>
</organism>
<evidence type="ECO:0000313" key="2">
    <source>
        <dbReference type="Proteomes" id="UP000247555"/>
    </source>
</evidence>